<gene>
    <name evidence="2" type="ORF">J2T04_001477</name>
</gene>
<protein>
    <submittedName>
        <fullName evidence="2">DNA-binding CsgD family transcriptional regulator</fullName>
    </submittedName>
</protein>
<keyword evidence="1" id="KW-0812">Transmembrane</keyword>
<sequence>MFKFFSSHLTGKRQQAKDEIEYEKSILFDVYTIVLVFILISNFLLNLIFLEEPIYAAIFLGMALFMLCTILWPDRLRFNKHLLMLLFMFLGIVIFYCDTVSGREVMNYLSYISLSIAVAFFFDYDKDRAIVFMLLGLYILFFLVNIITDYSVLTFLQQNLSPEKQWYVRVYKVMEIAFCTFVGMYFIHRKEKMIIKYYLEKEKMNDLIKKTDKINFSDTLYELAMSRNSLFITYFKSQFPDYFEKILESCPNLVASELEICALLKLNLNTKDMAVATNTTVRAVENKKYRIRKKLRLSSETDLNSYMIVTF</sequence>
<feature type="transmembrane region" description="Helical" evidence="1">
    <location>
        <begin position="129"/>
        <end position="148"/>
    </location>
</feature>
<keyword evidence="2" id="KW-0238">DNA-binding</keyword>
<keyword evidence="1" id="KW-0472">Membrane</keyword>
<accession>A0ABT9SJJ7</accession>
<keyword evidence="3" id="KW-1185">Reference proteome</keyword>
<dbReference type="RefSeq" id="WP_306842470.1">
    <property type="nucleotide sequence ID" value="NZ_JAUSRL010000002.1"/>
</dbReference>
<feature type="transmembrane region" description="Helical" evidence="1">
    <location>
        <begin position="105"/>
        <end position="122"/>
    </location>
</feature>
<proteinExistence type="predicted"/>
<evidence type="ECO:0000313" key="3">
    <source>
        <dbReference type="Proteomes" id="UP001235513"/>
    </source>
</evidence>
<feature type="transmembrane region" description="Helical" evidence="1">
    <location>
        <begin position="26"/>
        <end position="48"/>
    </location>
</feature>
<feature type="transmembrane region" description="Helical" evidence="1">
    <location>
        <begin position="82"/>
        <end position="99"/>
    </location>
</feature>
<dbReference type="InterPro" id="IPR036388">
    <property type="entry name" value="WH-like_DNA-bd_sf"/>
</dbReference>
<comment type="caution">
    <text evidence="2">The sequence shown here is derived from an EMBL/GenBank/DDBJ whole genome shotgun (WGS) entry which is preliminary data.</text>
</comment>
<keyword evidence="1" id="KW-1133">Transmembrane helix</keyword>
<evidence type="ECO:0000256" key="1">
    <source>
        <dbReference type="SAM" id="Phobius"/>
    </source>
</evidence>
<feature type="transmembrane region" description="Helical" evidence="1">
    <location>
        <begin position="54"/>
        <end position="73"/>
    </location>
</feature>
<dbReference type="SUPFAM" id="SSF46894">
    <property type="entry name" value="C-terminal effector domain of the bipartite response regulators"/>
    <property type="match status" value="1"/>
</dbReference>
<dbReference type="Proteomes" id="UP001235513">
    <property type="component" value="Unassembled WGS sequence"/>
</dbReference>
<dbReference type="EMBL" id="JAUSRL010000002">
    <property type="protein sequence ID" value="MDP9959598.1"/>
    <property type="molecule type" value="Genomic_DNA"/>
</dbReference>
<dbReference type="InterPro" id="IPR016032">
    <property type="entry name" value="Sig_transdc_resp-reg_C-effctor"/>
</dbReference>
<dbReference type="Gene3D" id="1.10.10.10">
    <property type="entry name" value="Winged helix-like DNA-binding domain superfamily/Winged helix DNA-binding domain"/>
    <property type="match status" value="1"/>
</dbReference>
<organism evidence="2 3">
    <name type="scientific">Chryseobacterium lathyri</name>
    <dbReference type="NCBI Taxonomy" id="395933"/>
    <lineage>
        <taxon>Bacteria</taxon>
        <taxon>Pseudomonadati</taxon>
        <taxon>Bacteroidota</taxon>
        <taxon>Flavobacteriia</taxon>
        <taxon>Flavobacteriales</taxon>
        <taxon>Weeksellaceae</taxon>
        <taxon>Chryseobacterium group</taxon>
        <taxon>Chryseobacterium</taxon>
    </lineage>
</organism>
<feature type="transmembrane region" description="Helical" evidence="1">
    <location>
        <begin position="168"/>
        <end position="187"/>
    </location>
</feature>
<evidence type="ECO:0000313" key="2">
    <source>
        <dbReference type="EMBL" id="MDP9959598.1"/>
    </source>
</evidence>
<dbReference type="GO" id="GO:0003677">
    <property type="term" value="F:DNA binding"/>
    <property type="evidence" value="ECO:0007669"/>
    <property type="project" value="UniProtKB-KW"/>
</dbReference>
<name>A0ABT9SJJ7_9FLAO</name>
<reference evidence="2 3" key="1">
    <citation type="submission" date="2023-07" db="EMBL/GenBank/DDBJ databases">
        <title>Sorghum-associated microbial communities from plants grown in Nebraska, USA.</title>
        <authorList>
            <person name="Schachtman D."/>
        </authorList>
    </citation>
    <scope>NUCLEOTIDE SEQUENCE [LARGE SCALE GENOMIC DNA]</scope>
    <source>
        <strain evidence="2 3">CC351</strain>
    </source>
</reference>